<evidence type="ECO:0000256" key="1">
    <source>
        <dbReference type="ARBA" id="ARBA00006432"/>
    </source>
</evidence>
<dbReference type="Pfam" id="PF13193">
    <property type="entry name" value="AMP-binding_C"/>
    <property type="match status" value="1"/>
</dbReference>
<dbReference type="InterPro" id="IPR050237">
    <property type="entry name" value="ATP-dep_AMP-bd_enzyme"/>
</dbReference>
<comment type="similarity">
    <text evidence="1">Belongs to the ATP-dependent AMP-binding enzyme family.</text>
</comment>
<dbReference type="SUPFAM" id="SSF56801">
    <property type="entry name" value="Acetyl-CoA synthetase-like"/>
    <property type="match status" value="1"/>
</dbReference>
<dbReference type="eggNOG" id="COG0318">
    <property type="taxonomic scope" value="Bacteria"/>
</dbReference>
<dbReference type="InterPro" id="IPR042099">
    <property type="entry name" value="ANL_N_sf"/>
</dbReference>
<evidence type="ECO:0000313" key="5">
    <source>
        <dbReference type="EMBL" id="GAB16642.1"/>
    </source>
</evidence>
<sequence>MFEAALASGADRPLIKYFDGVLTMRDVDERANALANLLTANGFRFGDRFALFTQNNPAFVIGLVAAWKVGGVAVPINPMYTARELTFALIDTGARALLSLDTLYDDVARGVVESGESDVEVVVTTSADDWRAPRNRLAVGRAGHRIAELPVGPRVGTGQLTPTDAALLMYTSGTTGIPKATINTHSNVTAGAETYRRWMELTADDVVLGLTPVFHITGLIGHVAVALRLGAPLVLAHRFTPAGMLDAIRTHRPTFVIGTISALVSLVDESSSAEDFVSIRRLGSGGAAISPALADKIEKAMGLPLTVVYGLTETTSPALAAPMDRPTAVDVESGALSIGMPVYDTVVRVVDDAGEDVRAGEVGEFAISGPQVAAGYWGQDDATAQFFPGGELRTGDIGFVDADGWAFLLDRKKDMITSAGYKVWPREVEDVLYRHPDVAEVAVVGVPDEVRGESVTAFVALEPGRTADVDALMAYAREQLAAYKRPRRIVLTDALPKTTSGKILRRALRDNGSGD</sequence>
<dbReference type="PANTHER" id="PTHR43767">
    <property type="entry name" value="LONG-CHAIN-FATTY-ACID--COA LIGASE"/>
    <property type="match status" value="1"/>
</dbReference>
<keyword evidence="2 5" id="KW-0436">Ligase</keyword>
<evidence type="ECO:0000259" key="4">
    <source>
        <dbReference type="Pfam" id="PF13193"/>
    </source>
</evidence>
<feature type="domain" description="AMP-binding enzyme C-terminal" evidence="4">
    <location>
        <begin position="427"/>
        <end position="502"/>
    </location>
</feature>
<dbReference type="InterPro" id="IPR025110">
    <property type="entry name" value="AMP-bd_C"/>
</dbReference>
<keyword evidence="6" id="KW-1185">Reference proteome</keyword>
<protein>
    <submittedName>
        <fullName evidence="5">Fatty-acid--CoA ligase</fullName>
    </submittedName>
</protein>
<evidence type="ECO:0000259" key="3">
    <source>
        <dbReference type="Pfam" id="PF00501"/>
    </source>
</evidence>
<proteinExistence type="inferred from homology"/>
<dbReference type="STRING" id="1077974.GOEFS_009_00090"/>
<name>H0QUZ1_9ACTN</name>
<gene>
    <name evidence="5" type="primary">fadD</name>
    <name evidence="5" type="ORF">GOEFS_009_00090</name>
</gene>
<dbReference type="Proteomes" id="UP000035034">
    <property type="component" value="Unassembled WGS sequence"/>
</dbReference>
<dbReference type="EMBL" id="BAEH01000009">
    <property type="protein sequence ID" value="GAB16642.1"/>
    <property type="molecule type" value="Genomic_DNA"/>
</dbReference>
<evidence type="ECO:0000256" key="2">
    <source>
        <dbReference type="ARBA" id="ARBA00022598"/>
    </source>
</evidence>
<accession>H0QUZ1</accession>
<comment type="caution">
    <text evidence="5">The sequence shown here is derived from an EMBL/GenBank/DDBJ whole genome shotgun (WGS) entry which is preliminary data.</text>
</comment>
<dbReference type="PROSITE" id="PS00455">
    <property type="entry name" value="AMP_BINDING"/>
    <property type="match status" value="1"/>
</dbReference>
<dbReference type="GO" id="GO:0016878">
    <property type="term" value="F:acid-thiol ligase activity"/>
    <property type="evidence" value="ECO:0007669"/>
    <property type="project" value="UniProtKB-ARBA"/>
</dbReference>
<reference evidence="5 6" key="1">
    <citation type="submission" date="2011-12" db="EMBL/GenBank/DDBJ databases">
        <title>Whole genome shotgun sequence of Gordonia effusa NBRC 100432.</title>
        <authorList>
            <person name="Yoshida I."/>
            <person name="Takarada H."/>
            <person name="Hosoyama A."/>
            <person name="Tsuchikane K."/>
            <person name="Katsumata H."/>
            <person name="Yamazaki S."/>
            <person name="Fujita N."/>
        </authorList>
    </citation>
    <scope>NUCLEOTIDE SEQUENCE [LARGE SCALE GENOMIC DNA]</scope>
    <source>
        <strain evidence="5 6">NBRC 100432</strain>
    </source>
</reference>
<dbReference type="PANTHER" id="PTHR43767:SF1">
    <property type="entry name" value="NONRIBOSOMAL PEPTIDE SYNTHASE PES1 (EUROFUNG)-RELATED"/>
    <property type="match status" value="1"/>
</dbReference>
<dbReference type="InterPro" id="IPR045851">
    <property type="entry name" value="AMP-bd_C_sf"/>
</dbReference>
<dbReference type="AlphaFoldDB" id="H0QUZ1"/>
<dbReference type="Pfam" id="PF00501">
    <property type="entry name" value="AMP-binding"/>
    <property type="match status" value="1"/>
</dbReference>
<dbReference type="FunFam" id="3.30.300.30:FF:000008">
    <property type="entry name" value="2,3-dihydroxybenzoate-AMP ligase"/>
    <property type="match status" value="1"/>
</dbReference>
<organism evidence="5 6">
    <name type="scientific">Gordonia effusa NBRC 100432</name>
    <dbReference type="NCBI Taxonomy" id="1077974"/>
    <lineage>
        <taxon>Bacteria</taxon>
        <taxon>Bacillati</taxon>
        <taxon>Actinomycetota</taxon>
        <taxon>Actinomycetes</taxon>
        <taxon>Mycobacteriales</taxon>
        <taxon>Gordoniaceae</taxon>
        <taxon>Gordonia</taxon>
    </lineage>
</organism>
<evidence type="ECO:0000313" key="6">
    <source>
        <dbReference type="Proteomes" id="UP000035034"/>
    </source>
</evidence>
<dbReference type="InterPro" id="IPR020845">
    <property type="entry name" value="AMP-binding_CS"/>
</dbReference>
<feature type="domain" description="AMP-dependent synthetase/ligase" evidence="3">
    <location>
        <begin position="3"/>
        <end position="377"/>
    </location>
</feature>
<dbReference type="Gene3D" id="3.40.50.12780">
    <property type="entry name" value="N-terminal domain of ligase-like"/>
    <property type="match status" value="1"/>
</dbReference>
<dbReference type="Gene3D" id="3.30.300.30">
    <property type="match status" value="1"/>
</dbReference>
<dbReference type="InterPro" id="IPR000873">
    <property type="entry name" value="AMP-dep_synth/lig_dom"/>
</dbReference>